<name>A0A369JR39_HYPMA</name>
<keyword evidence="2" id="KW-1185">Reference proteome</keyword>
<dbReference type="AlphaFoldDB" id="A0A369JR39"/>
<proteinExistence type="predicted"/>
<evidence type="ECO:0000313" key="2">
    <source>
        <dbReference type="Proteomes" id="UP000076154"/>
    </source>
</evidence>
<accession>A0A369JR39</accession>
<organism evidence="1 2">
    <name type="scientific">Hypsizygus marmoreus</name>
    <name type="common">White beech mushroom</name>
    <name type="synonym">Agaricus marmoreus</name>
    <dbReference type="NCBI Taxonomy" id="39966"/>
    <lineage>
        <taxon>Eukaryota</taxon>
        <taxon>Fungi</taxon>
        <taxon>Dikarya</taxon>
        <taxon>Basidiomycota</taxon>
        <taxon>Agaricomycotina</taxon>
        <taxon>Agaricomycetes</taxon>
        <taxon>Agaricomycetidae</taxon>
        <taxon>Agaricales</taxon>
        <taxon>Tricholomatineae</taxon>
        <taxon>Lyophyllaceae</taxon>
        <taxon>Hypsizygus</taxon>
    </lineage>
</organism>
<reference evidence="1" key="1">
    <citation type="submission" date="2018-04" db="EMBL/GenBank/DDBJ databases">
        <title>Whole genome sequencing of Hypsizygus marmoreus.</title>
        <authorList>
            <person name="Choi I.-G."/>
            <person name="Min B."/>
            <person name="Kim J.-G."/>
            <person name="Kim S."/>
            <person name="Oh Y.-L."/>
            <person name="Kong W.-S."/>
            <person name="Park H."/>
            <person name="Jeong J."/>
            <person name="Song E.-S."/>
        </authorList>
    </citation>
    <scope>NUCLEOTIDE SEQUENCE [LARGE SCALE GENOMIC DNA]</scope>
    <source>
        <strain evidence="1">51987-8</strain>
    </source>
</reference>
<evidence type="ECO:0000313" key="1">
    <source>
        <dbReference type="EMBL" id="RDB22153.1"/>
    </source>
</evidence>
<sequence length="109" mass="12078">MEGHPFRDQVFALKTDAIDFLEQLLLNNNIFNARGCLGTLSSLNTDTSAYVERIACKAIIDHIIPNVDNVHQKLLAIAAKPSSKLLIENEAFSRDLVPTDVVDSISNKR</sequence>
<gene>
    <name evidence="1" type="ORF">Hypma_010654</name>
</gene>
<dbReference type="EMBL" id="LUEZ02000052">
    <property type="protein sequence ID" value="RDB22153.1"/>
    <property type="molecule type" value="Genomic_DNA"/>
</dbReference>
<protein>
    <submittedName>
        <fullName evidence="1">Uncharacterized protein</fullName>
    </submittedName>
</protein>
<dbReference type="InParanoid" id="A0A369JR39"/>
<comment type="caution">
    <text evidence="1">The sequence shown here is derived from an EMBL/GenBank/DDBJ whole genome shotgun (WGS) entry which is preliminary data.</text>
</comment>
<dbReference type="Proteomes" id="UP000076154">
    <property type="component" value="Unassembled WGS sequence"/>
</dbReference>